<dbReference type="EMBL" id="FQZO01000011">
    <property type="protein sequence ID" value="SHJ96376.1"/>
    <property type="molecule type" value="Genomic_DNA"/>
</dbReference>
<dbReference type="STRING" id="1121298.SAMN05444401_0254"/>
<reference evidence="1 2" key="1">
    <citation type="submission" date="2016-11" db="EMBL/GenBank/DDBJ databases">
        <authorList>
            <person name="Jaros S."/>
            <person name="Januszkiewicz K."/>
            <person name="Wedrychowicz H."/>
        </authorList>
    </citation>
    <scope>NUCLEOTIDE SEQUENCE [LARGE SCALE GENOMIC DNA]</scope>
    <source>
        <strain evidence="1 2">DSM 21864</strain>
    </source>
</reference>
<dbReference type="RefSeq" id="WP_242949006.1">
    <property type="nucleotide sequence ID" value="NZ_FQZO01000011.1"/>
</dbReference>
<gene>
    <name evidence="1" type="ORF">SAMN05444401_0254</name>
</gene>
<keyword evidence="2" id="KW-1185">Reference proteome</keyword>
<evidence type="ECO:0000313" key="1">
    <source>
        <dbReference type="EMBL" id="SHJ96376.1"/>
    </source>
</evidence>
<organism evidence="1 2">
    <name type="scientific">Clostridium amylolyticum</name>
    <dbReference type="NCBI Taxonomy" id="1121298"/>
    <lineage>
        <taxon>Bacteria</taxon>
        <taxon>Bacillati</taxon>
        <taxon>Bacillota</taxon>
        <taxon>Clostridia</taxon>
        <taxon>Eubacteriales</taxon>
        <taxon>Clostridiaceae</taxon>
        <taxon>Clostridium</taxon>
    </lineage>
</organism>
<dbReference type="Proteomes" id="UP000184080">
    <property type="component" value="Unassembled WGS sequence"/>
</dbReference>
<accession>A0A1M6NL36</accession>
<proteinExistence type="predicted"/>
<sequence>MVKVVAKPIEVVSWTDSLGNIHPIRFRYIEKDESYRIIKIDRVAHKELEKLCGNHMLVYRCYSTINGQQKTFEIKYELGSCKWILFKI</sequence>
<evidence type="ECO:0000313" key="2">
    <source>
        <dbReference type="Proteomes" id="UP000184080"/>
    </source>
</evidence>
<name>A0A1M6NL36_9CLOT</name>
<dbReference type="AlphaFoldDB" id="A0A1M6NL36"/>
<protein>
    <submittedName>
        <fullName evidence="1">Uncharacterized protein</fullName>
    </submittedName>
</protein>